<name>A0A671MES8_9TELE</name>
<keyword evidence="7" id="KW-1185">Reference proteome</keyword>
<keyword evidence="2" id="KW-0677">Repeat</keyword>
<reference evidence="6" key="1">
    <citation type="submission" date="2025-08" db="UniProtKB">
        <authorList>
            <consortium name="Ensembl"/>
        </authorList>
    </citation>
    <scope>IDENTIFICATION</scope>
</reference>
<keyword evidence="1" id="KW-0433">Leucine-rich repeat</keyword>
<dbReference type="PROSITE" id="PS51450">
    <property type="entry name" value="LRR"/>
    <property type="match status" value="1"/>
</dbReference>
<evidence type="ECO:0000259" key="5">
    <source>
        <dbReference type="PROSITE" id="PS50837"/>
    </source>
</evidence>
<dbReference type="InterPro" id="IPR041075">
    <property type="entry name" value="NOD1/2_WH"/>
</dbReference>
<sequence>MKLTKKFQFLHEGTEQQGRPTLLNEIYTELYITDAKEIIEECEIRQIETAAMKAVTEDRPINCNDIFTRLPGQNQPIRTVLTKGFAGIGKTVSVQKFILDWAERKANLDIHFIFPLPFRELNLINDKKLSLLDLLQVFFPETKEMDIFSDKYKVLFIFDGLDECRFPLNFPSNEILQNATKETSVDVLLTNLIAGNLLPSALIWITSRPAAADLIPSKCVHRMTEVRGFNDPQKVQYFRKRISDQSLADRIISHLKSSRSLYIMCHIPVFCWISATVLEKMLSQAESGEIPKTLTQMYTHFLIIQTNIKHEKDYEKNVTDEDMILKLGKVAFQQLVKGNVIFYEEDLRECGIDVTEASVYSGLCTQIFREEFGLHLGKIYCFVHLSIQEHLAAMYVHHTFTTQKINVSLRNTILFHCLNDLGDSSLVEQIQRYLNQRALTTAKLTPLQWSAVVFALLTSENLDVFELKAYAWKTNCAQMVRVLWHLVPVVKASRSVRYVIMTMHLRNSIIQTVLLFILYHLIYFEIKPSVHFVIFHRLAHCELTPKCCRPLAEALASESSCLMEMNLNGNVLKDAGVKLLSEGLGSFNCKLQIMGMNGCGVTDEGCAALASALISNPSHLRELDLSFNKLGGRGVQCLSDGLKNALCKVEKLKYDLFGRCCAALDSALASNPSHLRELDLSGNNVRDLGAKWLFVALQNPKCQLKILRLTGCGITHKGCGALALALTSNLSQLKELNLSNNAIGDSGLKLLSDALQSPHCKLQTLGLNDCGITDEGCDALISALTLNLSNLSKLHLFGNEIGKSTEERLLALREHPENKLKKVK</sequence>
<dbReference type="Pfam" id="PF17779">
    <property type="entry name" value="WHD_NOD2"/>
    <property type="match status" value="1"/>
</dbReference>
<reference evidence="6" key="2">
    <citation type="submission" date="2025-09" db="UniProtKB">
        <authorList>
            <consortium name="Ensembl"/>
        </authorList>
    </citation>
    <scope>IDENTIFICATION</scope>
</reference>
<dbReference type="Gene3D" id="3.80.10.10">
    <property type="entry name" value="Ribonuclease Inhibitor"/>
    <property type="match status" value="2"/>
</dbReference>
<dbReference type="Gene3D" id="3.40.50.300">
    <property type="entry name" value="P-loop containing nucleotide triphosphate hydrolases"/>
    <property type="match status" value="1"/>
</dbReference>
<evidence type="ECO:0000313" key="6">
    <source>
        <dbReference type="Ensembl" id="ENSSANP00000031763.1"/>
    </source>
</evidence>
<evidence type="ECO:0000313" key="7">
    <source>
        <dbReference type="Proteomes" id="UP000472260"/>
    </source>
</evidence>
<keyword evidence="3" id="KW-0547">Nucleotide-binding</keyword>
<dbReference type="PROSITE" id="PS50837">
    <property type="entry name" value="NACHT"/>
    <property type="match status" value="1"/>
</dbReference>
<dbReference type="GO" id="GO:0005524">
    <property type="term" value="F:ATP binding"/>
    <property type="evidence" value="ECO:0007669"/>
    <property type="project" value="UniProtKB-KW"/>
</dbReference>
<dbReference type="SMART" id="SM01288">
    <property type="entry name" value="FISNA"/>
    <property type="match status" value="1"/>
</dbReference>
<dbReference type="InterPro" id="IPR032675">
    <property type="entry name" value="LRR_dom_sf"/>
</dbReference>
<dbReference type="InterPro" id="IPR001611">
    <property type="entry name" value="Leu-rich_rpt"/>
</dbReference>
<dbReference type="SUPFAM" id="SSF52047">
    <property type="entry name" value="RNI-like"/>
    <property type="match status" value="1"/>
</dbReference>
<dbReference type="Proteomes" id="UP000472260">
    <property type="component" value="Unassembled WGS sequence"/>
</dbReference>
<dbReference type="Pfam" id="PF05729">
    <property type="entry name" value="NACHT"/>
    <property type="match status" value="1"/>
</dbReference>
<dbReference type="AlphaFoldDB" id="A0A671MES8"/>
<dbReference type="PANTHER" id="PTHR24106">
    <property type="entry name" value="NACHT, LRR AND CARD DOMAINS-CONTAINING"/>
    <property type="match status" value="1"/>
</dbReference>
<protein>
    <submittedName>
        <fullName evidence="6">Si:dkey-23k10.2</fullName>
    </submittedName>
</protein>
<evidence type="ECO:0000256" key="2">
    <source>
        <dbReference type="ARBA" id="ARBA00022737"/>
    </source>
</evidence>
<dbReference type="InterPro" id="IPR007111">
    <property type="entry name" value="NACHT_NTPase"/>
</dbReference>
<organism evidence="6 7">
    <name type="scientific">Sinocyclocheilus anshuiensis</name>
    <dbReference type="NCBI Taxonomy" id="1608454"/>
    <lineage>
        <taxon>Eukaryota</taxon>
        <taxon>Metazoa</taxon>
        <taxon>Chordata</taxon>
        <taxon>Craniata</taxon>
        <taxon>Vertebrata</taxon>
        <taxon>Euteleostomi</taxon>
        <taxon>Actinopterygii</taxon>
        <taxon>Neopterygii</taxon>
        <taxon>Teleostei</taxon>
        <taxon>Ostariophysi</taxon>
        <taxon>Cypriniformes</taxon>
        <taxon>Cyprinidae</taxon>
        <taxon>Cyprininae</taxon>
        <taxon>Sinocyclocheilus</taxon>
    </lineage>
</organism>
<dbReference type="SUPFAM" id="SSF52540">
    <property type="entry name" value="P-loop containing nucleoside triphosphate hydrolases"/>
    <property type="match status" value="1"/>
</dbReference>
<dbReference type="Ensembl" id="ENSSANT00000033817.1">
    <property type="protein sequence ID" value="ENSSANP00000031763.1"/>
    <property type="gene ID" value="ENSSANG00000016202.1"/>
</dbReference>
<proteinExistence type="predicted"/>
<feature type="domain" description="NACHT" evidence="5">
    <location>
        <begin position="78"/>
        <end position="211"/>
    </location>
</feature>
<dbReference type="Pfam" id="PF14484">
    <property type="entry name" value="FISNA"/>
    <property type="match status" value="1"/>
</dbReference>
<dbReference type="InterPro" id="IPR027417">
    <property type="entry name" value="P-loop_NTPase"/>
</dbReference>
<dbReference type="Pfam" id="PF13516">
    <property type="entry name" value="LRR_6"/>
    <property type="match status" value="6"/>
</dbReference>
<keyword evidence="4" id="KW-0067">ATP-binding</keyword>
<evidence type="ECO:0000256" key="4">
    <source>
        <dbReference type="ARBA" id="ARBA00022840"/>
    </source>
</evidence>
<dbReference type="InterPro" id="IPR051261">
    <property type="entry name" value="NLR"/>
</dbReference>
<evidence type="ECO:0000256" key="1">
    <source>
        <dbReference type="ARBA" id="ARBA00022614"/>
    </source>
</evidence>
<dbReference type="FunFam" id="3.40.50.300:FF:000210">
    <property type="entry name" value="Si:dkey-16p6.1"/>
    <property type="match status" value="1"/>
</dbReference>
<dbReference type="InterPro" id="IPR029495">
    <property type="entry name" value="NACHT-assoc"/>
</dbReference>
<dbReference type="SMART" id="SM00368">
    <property type="entry name" value="LRR_RI"/>
    <property type="match status" value="8"/>
</dbReference>
<accession>A0A671MES8</accession>
<evidence type="ECO:0000256" key="3">
    <source>
        <dbReference type="ARBA" id="ARBA00022741"/>
    </source>
</evidence>